<gene>
    <name evidence="2" type="ORF">PHYSODRAFT_428566</name>
</gene>
<dbReference type="GeneID" id="20652282"/>
<dbReference type="PANTHER" id="PTHR35796:SF3">
    <property type="entry name" value="BHLH DOMAIN-CONTAINING PROTEIN"/>
    <property type="match status" value="1"/>
</dbReference>
<dbReference type="AlphaFoldDB" id="G5A5L5"/>
<dbReference type="KEGG" id="psoj:PHYSODRAFT_428566"/>
<dbReference type="OMA" id="MFMEFLS"/>
<reference evidence="2 3" key="1">
    <citation type="journal article" date="2006" name="Science">
        <title>Phytophthora genome sequences uncover evolutionary origins and mechanisms of pathogenesis.</title>
        <authorList>
            <person name="Tyler B.M."/>
            <person name="Tripathy S."/>
            <person name="Zhang X."/>
            <person name="Dehal P."/>
            <person name="Jiang R.H."/>
            <person name="Aerts A."/>
            <person name="Arredondo F.D."/>
            <person name="Baxter L."/>
            <person name="Bensasson D."/>
            <person name="Beynon J.L."/>
            <person name="Chapman J."/>
            <person name="Damasceno C.M."/>
            <person name="Dorrance A.E."/>
            <person name="Dou D."/>
            <person name="Dickerman A.W."/>
            <person name="Dubchak I.L."/>
            <person name="Garbelotto M."/>
            <person name="Gijzen M."/>
            <person name="Gordon S.G."/>
            <person name="Govers F."/>
            <person name="Grunwald N.J."/>
            <person name="Huang W."/>
            <person name="Ivors K.L."/>
            <person name="Jones R.W."/>
            <person name="Kamoun S."/>
            <person name="Krampis K."/>
            <person name="Lamour K.H."/>
            <person name="Lee M.K."/>
            <person name="McDonald W.H."/>
            <person name="Medina M."/>
            <person name="Meijer H.J."/>
            <person name="Nordberg E.K."/>
            <person name="Maclean D.J."/>
            <person name="Ospina-Giraldo M.D."/>
            <person name="Morris P.F."/>
            <person name="Phuntumart V."/>
            <person name="Putnam N.H."/>
            <person name="Rash S."/>
            <person name="Rose J.K."/>
            <person name="Sakihama Y."/>
            <person name="Salamov A.A."/>
            <person name="Savidor A."/>
            <person name="Scheuring C.F."/>
            <person name="Smith B.M."/>
            <person name="Sobral B.W."/>
            <person name="Terry A."/>
            <person name="Torto-Alalibo T.A."/>
            <person name="Win J."/>
            <person name="Xu Z."/>
            <person name="Zhang H."/>
            <person name="Grigoriev I.V."/>
            <person name="Rokhsar D.S."/>
            <person name="Boore J.L."/>
        </authorList>
    </citation>
    <scope>NUCLEOTIDE SEQUENCE [LARGE SCALE GENOMIC DNA]</scope>
    <source>
        <strain evidence="2 3">P6497</strain>
    </source>
</reference>
<feature type="compositionally biased region" description="Polar residues" evidence="1">
    <location>
        <begin position="28"/>
        <end position="41"/>
    </location>
</feature>
<organism evidence="2 3">
    <name type="scientific">Phytophthora sojae (strain P6497)</name>
    <name type="common">Soybean stem and root rot agent</name>
    <name type="synonym">Phytophthora megasperma f. sp. glycines</name>
    <dbReference type="NCBI Taxonomy" id="1094619"/>
    <lineage>
        <taxon>Eukaryota</taxon>
        <taxon>Sar</taxon>
        <taxon>Stramenopiles</taxon>
        <taxon>Oomycota</taxon>
        <taxon>Peronosporomycetes</taxon>
        <taxon>Peronosporales</taxon>
        <taxon>Peronosporaceae</taxon>
        <taxon>Phytophthora</taxon>
    </lineage>
</organism>
<sequence length="348" mass="39477">RHQRKKDELHYLRSQVTELEKDLERLKNSSTTHTEEQTATPPSEADVTLLWERVAQNQRKERVRAEVENAKLRERLEGQLKLAKSLEKLLRKRPAEDEALGGRHDSKTRPRTATGVEESTIFALLSGRVDTLYERVDSVVNEAGLAVVRRERNEAQVKRDNFGRVCVELVDARVLPFGVQDVARAVWKTLTSKRIELDNGYYKAELIFGFWQALDCTDDIVRAEFCVTMRLRRAEEALVRMHIFGRRLMQENRVVMVWATFGQTEGAPFGMQRINLSESGWTLVEDTAGDVPGGSIVQSCVRLTPELDDARGPKEHVGVLADLVIGSYGLNMQTLHQAVENCLVQDAL</sequence>
<name>G5A5L5_PHYSP</name>
<feature type="compositionally biased region" description="Basic and acidic residues" evidence="1">
    <location>
        <begin position="93"/>
        <end position="108"/>
    </location>
</feature>
<feature type="region of interest" description="Disordered" evidence="1">
    <location>
        <begin position="25"/>
        <end position="44"/>
    </location>
</feature>
<evidence type="ECO:0000313" key="3">
    <source>
        <dbReference type="Proteomes" id="UP000002640"/>
    </source>
</evidence>
<feature type="non-terminal residue" evidence="2">
    <location>
        <position position="348"/>
    </location>
</feature>
<dbReference type="InParanoid" id="G5A5L5"/>
<evidence type="ECO:0000256" key="1">
    <source>
        <dbReference type="SAM" id="MobiDB-lite"/>
    </source>
</evidence>
<feature type="region of interest" description="Disordered" evidence="1">
    <location>
        <begin position="93"/>
        <end position="113"/>
    </location>
</feature>
<feature type="non-terminal residue" evidence="2">
    <location>
        <position position="1"/>
    </location>
</feature>
<dbReference type="SMR" id="G5A5L5"/>
<protein>
    <submittedName>
        <fullName evidence="2">Uncharacterized protein</fullName>
    </submittedName>
</protein>
<dbReference type="EMBL" id="JH159160">
    <property type="protein sequence ID" value="EGZ08620.1"/>
    <property type="molecule type" value="Genomic_DNA"/>
</dbReference>
<accession>G5A5L5</accession>
<dbReference type="Proteomes" id="UP000002640">
    <property type="component" value="Unassembled WGS sequence"/>
</dbReference>
<keyword evidence="3" id="KW-1185">Reference proteome</keyword>
<evidence type="ECO:0000313" key="2">
    <source>
        <dbReference type="EMBL" id="EGZ08620.1"/>
    </source>
</evidence>
<proteinExistence type="predicted"/>
<dbReference type="PANTHER" id="PTHR35796">
    <property type="entry name" value="HYPOTHETICAL CYTOSOLIC PROTEIN"/>
    <property type="match status" value="1"/>
</dbReference>
<dbReference type="RefSeq" id="XP_009535253.1">
    <property type="nucleotide sequence ID" value="XM_009536958.1"/>
</dbReference>